<gene>
    <name evidence="1" type="ORF">DPMN_033915</name>
</gene>
<evidence type="ECO:0000313" key="2">
    <source>
        <dbReference type="Proteomes" id="UP000828390"/>
    </source>
</evidence>
<proteinExistence type="predicted"/>
<reference evidence="1" key="1">
    <citation type="journal article" date="2019" name="bioRxiv">
        <title>The Genome of the Zebra Mussel, Dreissena polymorpha: A Resource for Invasive Species Research.</title>
        <authorList>
            <person name="McCartney M.A."/>
            <person name="Auch B."/>
            <person name="Kono T."/>
            <person name="Mallez S."/>
            <person name="Zhang Y."/>
            <person name="Obille A."/>
            <person name="Becker A."/>
            <person name="Abrahante J.E."/>
            <person name="Garbe J."/>
            <person name="Badalamenti J.P."/>
            <person name="Herman A."/>
            <person name="Mangelson H."/>
            <person name="Liachko I."/>
            <person name="Sullivan S."/>
            <person name="Sone E.D."/>
            <person name="Koren S."/>
            <person name="Silverstein K.A.T."/>
            <person name="Beckman K.B."/>
            <person name="Gohl D.M."/>
        </authorList>
    </citation>
    <scope>NUCLEOTIDE SEQUENCE</scope>
    <source>
        <strain evidence="1">Duluth1</strain>
        <tissue evidence="1">Whole animal</tissue>
    </source>
</reference>
<keyword evidence="2" id="KW-1185">Reference proteome</keyword>
<comment type="caution">
    <text evidence="1">The sequence shown here is derived from an EMBL/GenBank/DDBJ whole genome shotgun (WGS) entry which is preliminary data.</text>
</comment>
<accession>A0A9D4M6N2</accession>
<dbReference type="GO" id="GO:0099072">
    <property type="term" value="P:regulation of postsynaptic membrane neurotransmitter receptor levels"/>
    <property type="evidence" value="ECO:0007669"/>
    <property type="project" value="TreeGrafter"/>
</dbReference>
<dbReference type="GO" id="GO:1900449">
    <property type="term" value="P:regulation of glutamate receptor signaling pathway"/>
    <property type="evidence" value="ECO:0007669"/>
    <property type="project" value="InterPro"/>
</dbReference>
<dbReference type="InterPro" id="IPR042789">
    <property type="entry name" value="FRRS1L"/>
</dbReference>
<sequence>MVLLGDDSVFECVSNDDQVDVYLSYNSGRSNSRLDQPKFGLSDVTNSSKDGVITCNLKRTKVASSNTGRRKRAASNASTFFDLNSNFTLFYAIGSASSGILQKHSASPLVSNQIADFQSIQDIRGSSTGGNLVEAHDSEFDKVFHGSDASALSQNTITTSAIAILAFAFQ</sequence>
<dbReference type="EMBL" id="JAIWYP010000002">
    <property type="protein sequence ID" value="KAH3870723.1"/>
    <property type="molecule type" value="Genomic_DNA"/>
</dbReference>
<dbReference type="AlphaFoldDB" id="A0A9D4M6N2"/>
<organism evidence="1 2">
    <name type="scientific">Dreissena polymorpha</name>
    <name type="common">Zebra mussel</name>
    <name type="synonym">Mytilus polymorpha</name>
    <dbReference type="NCBI Taxonomy" id="45954"/>
    <lineage>
        <taxon>Eukaryota</taxon>
        <taxon>Metazoa</taxon>
        <taxon>Spiralia</taxon>
        <taxon>Lophotrochozoa</taxon>
        <taxon>Mollusca</taxon>
        <taxon>Bivalvia</taxon>
        <taxon>Autobranchia</taxon>
        <taxon>Heteroconchia</taxon>
        <taxon>Euheterodonta</taxon>
        <taxon>Imparidentia</taxon>
        <taxon>Neoheterodontei</taxon>
        <taxon>Myida</taxon>
        <taxon>Dreissenoidea</taxon>
        <taxon>Dreissenidae</taxon>
        <taxon>Dreissena</taxon>
    </lineage>
</organism>
<dbReference type="Proteomes" id="UP000828390">
    <property type="component" value="Unassembled WGS sequence"/>
</dbReference>
<dbReference type="PANTHER" id="PTHR46902">
    <property type="entry name" value="DOMON DOMAIN-CONTAINING PROTEIN FRRS1L"/>
    <property type="match status" value="1"/>
</dbReference>
<protein>
    <submittedName>
        <fullName evidence="1">Uncharacterized protein</fullName>
    </submittedName>
</protein>
<dbReference type="PANTHER" id="PTHR46902:SF1">
    <property type="entry name" value="DOMON DOMAIN-CONTAINING PROTEIN FRRS1L"/>
    <property type="match status" value="1"/>
</dbReference>
<name>A0A9D4M6N2_DREPO</name>
<reference evidence="1" key="2">
    <citation type="submission" date="2020-11" db="EMBL/GenBank/DDBJ databases">
        <authorList>
            <person name="McCartney M.A."/>
            <person name="Auch B."/>
            <person name="Kono T."/>
            <person name="Mallez S."/>
            <person name="Becker A."/>
            <person name="Gohl D.M."/>
            <person name="Silverstein K.A.T."/>
            <person name="Koren S."/>
            <person name="Bechman K.B."/>
            <person name="Herman A."/>
            <person name="Abrahante J.E."/>
            <person name="Garbe J."/>
        </authorList>
    </citation>
    <scope>NUCLEOTIDE SEQUENCE</scope>
    <source>
        <strain evidence="1">Duluth1</strain>
        <tissue evidence="1">Whole animal</tissue>
    </source>
</reference>
<evidence type="ECO:0000313" key="1">
    <source>
        <dbReference type="EMBL" id="KAH3870723.1"/>
    </source>
</evidence>